<evidence type="ECO:0000256" key="2">
    <source>
        <dbReference type="ARBA" id="ARBA00022515"/>
    </source>
</evidence>
<dbReference type="Proteomes" id="UP000229433">
    <property type="component" value="Unassembled WGS sequence"/>
</dbReference>
<evidence type="ECO:0000256" key="12">
    <source>
        <dbReference type="RuleBase" id="RU362085"/>
    </source>
</evidence>
<dbReference type="InterPro" id="IPR016136">
    <property type="entry name" value="DNA_helicase_N/primase_C"/>
</dbReference>
<dbReference type="GO" id="GO:0043139">
    <property type="term" value="F:5'-3' DNA helicase activity"/>
    <property type="evidence" value="ECO:0007669"/>
    <property type="project" value="UniProtKB-EC"/>
</dbReference>
<keyword evidence="16" id="KW-1185">Reference proteome</keyword>
<dbReference type="EC" id="5.6.2.3" evidence="11 12"/>
<proteinExistence type="inferred from homology"/>
<dbReference type="EMBL" id="NQXA01000026">
    <property type="protein sequence ID" value="PHQ27864.1"/>
    <property type="molecule type" value="Genomic_DNA"/>
</dbReference>
<evidence type="ECO:0000256" key="1">
    <source>
        <dbReference type="ARBA" id="ARBA00008428"/>
    </source>
</evidence>
<evidence type="ECO:0000256" key="13">
    <source>
        <dbReference type="SAM" id="MobiDB-lite"/>
    </source>
</evidence>
<dbReference type="GO" id="GO:0003677">
    <property type="term" value="F:DNA binding"/>
    <property type="evidence" value="ECO:0007669"/>
    <property type="project" value="UniProtKB-UniRule"/>
</dbReference>
<reference evidence="15 16" key="1">
    <citation type="submission" date="2017-08" db="EMBL/GenBank/DDBJ databases">
        <title>The whole genome shortgun sequences of strain Leeuwenhoekiella nanhaiensis G18 from the South China Sea.</title>
        <authorList>
            <person name="Liu Q."/>
        </authorList>
    </citation>
    <scope>NUCLEOTIDE SEQUENCE [LARGE SCALE GENOMIC DNA]</scope>
    <source>
        <strain evidence="15 16">G18</strain>
    </source>
</reference>
<keyword evidence="9" id="KW-0413">Isomerase</keyword>
<organism evidence="15 16">
    <name type="scientific">Leeuwenhoekiella nanhaiensis</name>
    <dbReference type="NCBI Taxonomy" id="1655491"/>
    <lineage>
        <taxon>Bacteria</taxon>
        <taxon>Pseudomonadati</taxon>
        <taxon>Bacteroidota</taxon>
        <taxon>Flavobacteriia</taxon>
        <taxon>Flavobacteriales</taxon>
        <taxon>Flavobacteriaceae</taxon>
        <taxon>Leeuwenhoekiella</taxon>
    </lineage>
</organism>
<comment type="function">
    <text evidence="12">The main replicative DNA helicase, it participates in initiation and elongation during chromosome replication. Travels ahead of the DNA replisome, separating dsDNA into templates for DNA synthesis. A processive ATP-dependent 5'-3' DNA helicase it has DNA-dependent ATPase activity.</text>
</comment>
<accession>A0A2G1VMB1</accession>
<feature type="domain" description="SF4 helicase" evidence="14">
    <location>
        <begin position="174"/>
        <end position="444"/>
    </location>
</feature>
<dbReference type="Gene3D" id="3.40.50.300">
    <property type="entry name" value="P-loop containing nucleotide triphosphate hydrolases"/>
    <property type="match status" value="1"/>
</dbReference>
<dbReference type="PROSITE" id="PS51199">
    <property type="entry name" value="SF4_HELICASE"/>
    <property type="match status" value="1"/>
</dbReference>
<dbReference type="GO" id="GO:1990077">
    <property type="term" value="C:primosome complex"/>
    <property type="evidence" value="ECO:0007669"/>
    <property type="project" value="UniProtKB-UniRule"/>
</dbReference>
<sequence length="480" mass="54656">MKGKIPPQANDLEQIVLGAMMIDSSVVDEVLSIIKAKVFYKSQHQQIFEAIESIYHRSEAIDLVTVSDELKKQKKLSDIGGDYYLIQLTQLVSSSAHTEYHCRILLQKFIMRELIRNSSAVIEKAYDDGSDSLELLDNAYTHLNDVSNLLIKNKEIDIRELTVDLVEYGKKLFNNEIKPGIETPIRHLSEKMGGWRDGELIIIAARPGMGKTAFALKSAWHVALKKIPVAFFSLEMGANQLLSRLWSMDCKIENDKFIKSGLNEVEQNRVISRMNELEKIPLFIDDDTTLTIQSLSVKCKKWKKEKGIRMVVVDYLQLMEGSNKNREQEISKISRGLKLLAKELQIPVIALSQLSRSVEQRGGNKRPLLSDLRESGAIEQDADVVQFIYRPEYYNQDTWDDYNQAPCAGEAEYIIAKNRNGALVRNRMKFEGRFTNFSNIDDAEPMDDFIPPPPTPATTKQAFDEPSYQPNADDEDDLPF</sequence>
<name>A0A2G1VMB1_9FLAO</name>
<dbReference type="GO" id="GO:0005524">
    <property type="term" value="F:ATP binding"/>
    <property type="evidence" value="ECO:0007669"/>
    <property type="project" value="UniProtKB-UniRule"/>
</dbReference>
<dbReference type="NCBIfam" id="TIGR00665">
    <property type="entry name" value="DnaB"/>
    <property type="match status" value="1"/>
</dbReference>
<evidence type="ECO:0000256" key="3">
    <source>
        <dbReference type="ARBA" id="ARBA00022705"/>
    </source>
</evidence>
<dbReference type="Pfam" id="PF03796">
    <property type="entry name" value="DnaB_C"/>
    <property type="match status" value="1"/>
</dbReference>
<evidence type="ECO:0000259" key="14">
    <source>
        <dbReference type="PROSITE" id="PS51199"/>
    </source>
</evidence>
<evidence type="ECO:0000313" key="15">
    <source>
        <dbReference type="EMBL" id="PHQ27864.1"/>
    </source>
</evidence>
<dbReference type="SUPFAM" id="SSF48024">
    <property type="entry name" value="N-terminal domain of DnaB helicase"/>
    <property type="match status" value="1"/>
</dbReference>
<evidence type="ECO:0000256" key="8">
    <source>
        <dbReference type="ARBA" id="ARBA00023125"/>
    </source>
</evidence>
<keyword evidence="2 12" id="KW-0639">Primosome</keyword>
<dbReference type="InterPro" id="IPR007693">
    <property type="entry name" value="DNA_helicase_DnaB-like_N"/>
</dbReference>
<evidence type="ECO:0000256" key="9">
    <source>
        <dbReference type="ARBA" id="ARBA00023235"/>
    </source>
</evidence>
<dbReference type="Pfam" id="PF00772">
    <property type="entry name" value="DnaB"/>
    <property type="match status" value="1"/>
</dbReference>
<feature type="region of interest" description="Disordered" evidence="13">
    <location>
        <begin position="441"/>
        <end position="480"/>
    </location>
</feature>
<dbReference type="GO" id="GO:0006269">
    <property type="term" value="P:DNA replication, synthesis of primer"/>
    <property type="evidence" value="ECO:0007669"/>
    <property type="project" value="UniProtKB-UniRule"/>
</dbReference>
<evidence type="ECO:0000256" key="7">
    <source>
        <dbReference type="ARBA" id="ARBA00022840"/>
    </source>
</evidence>
<dbReference type="CDD" id="cd00984">
    <property type="entry name" value="DnaB_C"/>
    <property type="match status" value="1"/>
</dbReference>
<dbReference type="RefSeq" id="WP_099647661.1">
    <property type="nucleotide sequence ID" value="NZ_KZ319306.1"/>
</dbReference>
<dbReference type="AlphaFoldDB" id="A0A2G1VMB1"/>
<dbReference type="PANTHER" id="PTHR30153:SF2">
    <property type="entry name" value="REPLICATIVE DNA HELICASE"/>
    <property type="match status" value="1"/>
</dbReference>
<comment type="caution">
    <text evidence="15">The sequence shown here is derived from an EMBL/GenBank/DDBJ whole genome shotgun (WGS) entry which is preliminary data.</text>
</comment>
<evidence type="ECO:0000256" key="10">
    <source>
        <dbReference type="ARBA" id="ARBA00048954"/>
    </source>
</evidence>
<dbReference type="InterPro" id="IPR027417">
    <property type="entry name" value="P-loop_NTPase"/>
</dbReference>
<keyword evidence="8 12" id="KW-0238">DNA-binding</keyword>
<keyword evidence="3 12" id="KW-0235">DNA replication</keyword>
<evidence type="ECO:0000313" key="16">
    <source>
        <dbReference type="Proteomes" id="UP000229433"/>
    </source>
</evidence>
<protein>
    <recommendedName>
        <fullName evidence="11 12">Replicative DNA helicase</fullName>
        <ecNumber evidence="11 12">5.6.2.3</ecNumber>
    </recommendedName>
</protein>
<evidence type="ECO:0000256" key="5">
    <source>
        <dbReference type="ARBA" id="ARBA00022801"/>
    </source>
</evidence>
<comment type="catalytic activity">
    <reaction evidence="10 12">
        <text>ATP + H2O = ADP + phosphate + H(+)</text>
        <dbReference type="Rhea" id="RHEA:13065"/>
        <dbReference type="ChEBI" id="CHEBI:15377"/>
        <dbReference type="ChEBI" id="CHEBI:15378"/>
        <dbReference type="ChEBI" id="CHEBI:30616"/>
        <dbReference type="ChEBI" id="CHEBI:43474"/>
        <dbReference type="ChEBI" id="CHEBI:456216"/>
        <dbReference type="EC" id="5.6.2.3"/>
    </reaction>
</comment>
<keyword evidence="4 12" id="KW-0547">Nucleotide-binding</keyword>
<dbReference type="OrthoDB" id="9773982at2"/>
<comment type="similarity">
    <text evidence="1 12">Belongs to the helicase family. DnaB subfamily.</text>
</comment>
<evidence type="ECO:0000256" key="11">
    <source>
        <dbReference type="NCBIfam" id="TIGR00665"/>
    </source>
</evidence>
<dbReference type="SUPFAM" id="SSF52540">
    <property type="entry name" value="P-loop containing nucleoside triphosphate hydrolases"/>
    <property type="match status" value="1"/>
</dbReference>
<dbReference type="InterPro" id="IPR007694">
    <property type="entry name" value="DNA_helicase_DnaB-like_C"/>
</dbReference>
<dbReference type="GO" id="GO:0005829">
    <property type="term" value="C:cytosol"/>
    <property type="evidence" value="ECO:0007669"/>
    <property type="project" value="TreeGrafter"/>
</dbReference>
<evidence type="ECO:0000256" key="6">
    <source>
        <dbReference type="ARBA" id="ARBA00022806"/>
    </source>
</evidence>
<dbReference type="Gene3D" id="1.10.860.10">
    <property type="entry name" value="DNAb Helicase, Chain A"/>
    <property type="match status" value="1"/>
</dbReference>
<keyword evidence="6 12" id="KW-0347">Helicase</keyword>
<dbReference type="InterPro" id="IPR007692">
    <property type="entry name" value="DNA_helicase_DnaB"/>
</dbReference>
<keyword evidence="7 12" id="KW-0067">ATP-binding</keyword>
<dbReference type="GO" id="GO:0016887">
    <property type="term" value="F:ATP hydrolysis activity"/>
    <property type="evidence" value="ECO:0007669"/>
    <property type="project" value="RHEA"/>
</dbReference>
<dbReference type="PANTHER" id="PTHR30153">
    <property type="entry name" value="REPLICATIVE DNA HELICASE DNAB"/>
    <property type="match status" value="1"/>
</dbReference>
<gene>
    <name evidence="15" type="primary">dnaB</name>
    <name evidence="15" type="ORF">CJ305_17825</name>
</gene>
<dbReference type="InterPro" id="IPR036185">
    <property type="entry name" value="DNA_heli_DnaB-like_N_sf"/>
</dbReference>
<evidence type="ECO:0000256" key="4">
    <source>
        <dbReference type="ARBA" id="ARBA00022741"/>
    </source>
</evidence>
<keyword evidence="5 12" id="KW-0378">Hydrolase</keyword>